<dbReference type="EMBL" id="JAWNGG020000052">
    <property type="protein sequence ID" value="KAK9305340.1"/>
    <property type="molecule type" value="Genomic_DNA"/>
</dbReference>
<name>A0AAW1A5Z4_9HYME</name>
<proteinExistence type="predicted"/>
<protein>
    <submittedName>
        <fullName evidence="1">Uncharacterized protein</fullName>
    </submittedName>
</protein>
<sequence length="70" mass="8103">MEYRRTSLIRIVSFWEGIRNLRGIMRGGESSAVTNRHRRCNGVSVARNRVRKTSQRAVGPTRFKANTKQQ</sequence>
<dbReference type="Proteomes" id="UP001432146">
    <property type="component" value="Unassembled WGS sequence"/>
</dbReference>
<organism evidence="1 2">
    <name type="scientific">Tetragonisca angustula</name>
    <dbReference type="NCBI Taxonomy" id="166442"/>
    <lineage>
        <taxon>Eukaryota</taxon>
        <taxon>Metazoa</taxon>
        <taxon>Ecdysozoa</taxon>
        <taxon>Arthropoda</taxon>
        <taxon>Hexapoda</taxon>
        <taxon>Insecta</taxon>
        <taxon>Pterygota</taxon>
        <taxon>Neoptera</taxon>
        <taxon>Endopterygota</taxon>
        <taxon>Hymenoptera</taxon>
        <taxon>Apocrita</taxon>
        <taxon>Aculeata</taxon>
        <taxon>Apoidea</taxon>
        <taxon>Anthophila</taxon>
        <taxon>Apidae</taxon>
        <taxon>Tetragonisca</taxon>
    </lineage>
</organism>
<comment type="caution">
    <text evidence="1">The sequence shown here is derived from an EMBL/GenBank/DDBJ whole genome shotgun (WGS) entry which is preliminary data.</text>
</comment>
<reference evidence="1 2" key="1">
    <citation type="submission" date="2024-05" db="EMBL/GenBank/DDBJ databases">
        <title>The nuclear and mitochondrial genome assemblies of Tetragonisca angustula (Apidae: Meliponini), a tiny yet remarkable pollinator in the Neotropics.</title>
        <authorList>
            <person name="Ferrari R."/>
            <person name="Ricardo P.C."/>
            <person name="Dias F.C."/>
            <person name="Araujo N.S."/>
            <person name="Soares D.O."/>
            <person name="Zhou Q.-S."/>
            <person name="Zhu C.-D."/>
            <person name="Coutinho L."/>
            <person name="Airas M.C."/>
            <person name="Batista T.M."/>
        </authorList>
    </citation>
    <scope>NUCLEOTIDE SEQUENCE [LARGE SCALE GENOMIC DNA]</scope>
    <source>
        <strain evidence="1">ASF017062</strain>
        <tissue evidence="1">Abdomen</tissue>
    </source>
</reference>
<accession>A0AAW1A5Z4</accession>
<keyword evidence="2" id="KW-1185">Reference proteome</keyword>
<evidence type="ECO:0000313" key="2">
    <source>
        <dbReference type="Proteomes" id="UP001432146"/>
    </source>
</evidence>
<gene>
    <name evidence="1" type="ORF">QLX08_003598</name>
</gene>
<dbReference type="AlphaFoldDB" id="A0AAW1A5Z4"/>
<evidence type="ECO:0000313" key="1">
    <source>
        <dbReference type="EMBL" id="KAK9305340.1"/>
    </source>
</evidence>